<sequence length="68" mass="7512">MESPRTVPLERGASQTLLSGPIKKLSHATRLEQVKLSLSIKTSITSNCTFQVNLFLQTAGTKRPNWLS</sequence>
<evidence type="ECO:0000313" key="1">
    <source>
        <dbReference type="EMBL" id="MBX57550.1"/>
    </source>
</evidence>
<accession>A0A2P2PS32</accession>
<name>A0A2P2PS32_RHIMU</name>
<organism evidence="1">
    <name type="scientific">Rhizophora mucronata</name>
    <name type="common">Asiatic mangrove</name>
    <dbReference type="NCBI Taxonomy" id="61149"/>
    <lineage>
        <taxon>Eukaryota</taxon>
        <taxon>Viridiplantae</taxon>
        <taxon>Streptophyta</taxon>
        <taxon>Embryophyta</taxon>
        <taxon>Tracheophyta</taxon>
        <taxon>Spermatophyta</taxon>
        <taxon>Magnoliopsida</taxon>
        <taxon>eudicotyledons</taxon>
        <taxon>Gunneridae</taxon>
        <taxon>Pentapetalae</taxon>
        <taxon>rosids</taxon>
        <taxon>fabids</taxon>
        <taxon>Malpighiales</taxon>
        <taxon>Rhizophoraceae</taxon>
        <taxon>Rhizophora</taxon>
    </lineage>
</organism>
<dbReference type="EMBL" id="GGEC01077066">
    <property type="protein sequence ID" value="MBX57550.1"/>
    <property type="molecule type" value="Transcribed_RNA"/>
</dbReference>
<reference evidence="1" key="1">
    <citation type="submission" date="2018-02" db="EMBL/GenBank/DDBJ databases">
        <title>Rhizophora mucronata_Transcriptome.</title>
        <authorList>
            <person name="Meera S.P."/>
            <person name="Sreeshan A."/>
            <person name="Augustine A."/>
        </authorList>
    </citation>
    <scope>NUCLEOTIDE SEQUENCE</scope>
    <source>
        <tissue evidence="1">Leaf</tissue>
    </source>
</reference>
<proteinExistence type="predicted"/>
<protein>
    <submittedName>
        <fullName evidence="1">Uncharacterized protein</fullName>
    </submittedName>
</protein>
<dbReference type="AlphaFoldDB" id="A0A2P2PS32"/>